<feature type="domain" description="HTH marR-type" evidence="2">
    <location>
        <begin position="1"/>
        <end position="136"/>
    </location>
</feature>
<dbReference type="InterPro" id="IPR016181">
    <property type="entry name" value="Acyl_CoA_acyltransferase"/>
</dbReference>
<dbReference type="InterPro" id="IPR036390">
    <property type="entry name" value="WH_DNA-bd_sf"/>
</dbReference>
<dbReference type="SUPFAM" id="SSF55729">
    <property type="entry name" value="Acyl-CoA N-acyltransferases (Nat)"/>
    <property type="match status" value="1"/>
</dbReference>
<dbReference type="InterPro" id="IPR000182">
    <property type="entry name" value="GNAT_dom"/>
</dbReference>
<dbReference type="PANTHER" id="PTHR13947:SF37">
    <property type="entry name" value="LD18367P"/>
    <property type="match status" value="1"/>
</dbReference>
<evidence type="ECO:0000259" key="3">
    <source>
        <dbReference type="PROSITE" id="PS51186"/>
    </source>
</evidence>
<reference evidence="4 5" key="1">
    <citation type="submission" date="2019-05" db="EMBL/GenBank/DDBJ databases">
        <authorList>
            <person name="Pankratov T."/>
            <person name="Grouzdev D."/>
        </authorList>
    </citation>
    <scope>NUCLEOTIDE SEQUENCE [LARGE SCALE GENOMIC DNA]</scope>
    <source>
        <strain evidence="4 5">KEBCLARHB70R</strain>
    </source>
</reference>
<dbReference type="SMART" id="SM00347">
    <property type="entry name" value="HTH_MARR"/>
    <property type="match status" value="1"/>
</dbReference>
<dbReference type="AlphaFoldDB" id="A0A5R9J5S2"/>
<evidence type="ECO:0000313" key="5">
    <source>
        <dbReference type="Proteomes" id="UP000305654"/>
    </source>
</evidence>
<name>A0A5R9J5S2_9PROT</name>
<evidence type="ECO:0000256" key="1">
    <source>
        <dbReference type="ARBA" id="ARBA00022679"/>
    </source>
</evidence>
<keyword evidence="1" id="KW-0808">Transferase</keyword>
<dbReference type="Proteomes" id="UP000305654">
    <property type="component" value="Unassembled WGS sequence"/>
</dbReference>
<dbReference type="PANTHER" id="PTHR13947">
    <property type="entry name" value="GNAT FAMILY N-ACETYLTRANSFERASE"/>
    <property type="match status" value="1"/>
</dbReference>
<dbReference type="OrthoDB" id="273614at2"/>
<dbReference type="Pfam" id="PF00583">
    <property type="entry name" value="Acetyltransf_1"/>
    <property type="match status" value="1"/>
</dbReference>
<dbReference type="Gene3D" id="1.10.10.10">
    <property type="entry name" value="Winged helix-like DNA-binding domain superfamily/Winged helix DNA-binding domain"/>
    <property type="match status" value="1"/>
</dbReference>
<dbReference type="InterPro" id="IPR000835">
    <property type="entry name" value="HTH_MarR-typ"/>
</dbReference>
<gene>
    <name evidence="4" type="ORF">FE263_13925</name>
</gene>
<dbReference type="GO" id="GO:0008080">
    <property type="term" value="F:N-acetyltransferase activity"/>
    <property type="evidence" value="ECO:0007669"/>
    <property type="project" value="InterPro"/>
</dbReference>
<sequence length="315" mass="35042">MEHAIEAVRTFNRFFTRHVGAIDRRFLDSDLNLSEARLLFEIVRRQPVMANMLQGALRLDRGYLSRMLAGFEKHGLITRERTGADARARAIAVTAAGRAVADAIDQRQRAAVAQDLGRLGRTERNDLVQALTRARLLLDPASPAELALRPAQAGEVSQIAARQAMLYAESHGWGHELETLVAETAAAFLRRFKPGREQCWVAGLDGVMAGAVFLTDEGPTDRGHAARLRLLHVEPFARRRGIGDALVDACTGFAREHEYDRITLWTHTVLESARRLYARHGFVCIASDVHHEFGEPVQGETWEKTLRDAPASDQP</sequence>
<evidence type="ECO:0000313" key="4">
    <source>
        <dbReference type="EMBL" id="TLU72203.1"/>
    </source>
</evidence>
<dbReference type="Gene3D" id="3.40.630.30">
    <property type="match status" value="1"/>
</dbReference>
<dbReference type="InterPro" id="IPR036388">
    <property type="entry name" value="WH-like_DNA-bd_sf"/>
</dbReference>
<organism evidence="4 5">
    <name type="scientific">Lichenicoccus roseus</name>
    <dbReference type="NCBI Taxonomy" id="2683649"/>
    <lineage>
        <taxon>Bacteria</taxon>
        <taxon>Pseudomonadati</taxon>
        <taxon>Pseudomonadota</taxon>
        <taxon>Alphaproteobacteria</taxon>
        <taxon>Acetobacterales</taxon>
        <taxon>Acetobacteraceae</taxon>
        <taxon>Lichenicoccus</taxon>
    </lineage>
</organism>
<proteinExistence type="predicted"/>
<accession>A0A5R9J5S2</accession>
<protein>
    <submittedName>
        <fullName evidence="4">MarR family transcriptional regulator</fullName>
    </submittedName>
</protein>
<comment type="caution">
    <text evidence="4">The sequence shown here is derived from an EMBL/GenBank/DDBJ whole genome shotgun (WGS) entry which is preliminary data.</text>
</comment>
<feature type="domain" description="N-acetyltransferase" evidence="3">
    <location>
        <begin position="146"/>
        <end position="307"/>
    </location>
</feature>
<keyword evidence="5" id="KW-1185">Reference proteome</keyword>
<dbReference type="SUPFAM" id="SSF46785">
    <property type="entry name" value="Winged helix' DNA-binding domain"/>
    <property type="match status" value="1"/>
</dbReference>
<dbReference type="EMBL" id="VCDI01000004">
    <property type="protein sequence ID" value="TLU72203.1"/>
    <property type="molecule type" value="Genomic_DNA"/>
</dbReference>
<dbReference type="Pfam" id="PF12802">
    <property type="entry name" value="MarR_2"/>
    <property type="match status" value="1"/>
</dbReference>
<dbReference type="PROSITE" id="PS51186">
    <property type="entry name" value="GNAT"/>
    <property type="match status" value="1"/>
</dbReference>
<evidence type="ECO:0000259" key="2">
    <source>
        <dbReference type="PROSITE" id="PS50995"/>
    </source>
</evidence>
<dbReference type="InterPro" id="IPR050769">
    <property type="entry name" value="NAT_camello-type"/>
</dbReference>
<dbReference type="GO" id="GO:0003700">
    <property type="term" value="F:DNA-binding transcription factor activity"/>
    <property type="evidence" value="ECO:0007669"/>
    <property type="project" value="InterPro"/>
</dbReference>
<dbReference type="RefSeq" id="WP_138326609.1">
    <property type="nucleotide sequence ID" value="NZ_VCDI01000004.1"/>
</dbReference>
<dbReference type="CDD" id="cd04301">
    <property type="entry name" value="NAT_SF"/>
    <property type="match status" value="1"/>
</dbReference>
<dbReference type="PROSITE" id="PS50995">
    <property type="entry name" value="HTH_MARR_2"/>
    <property type="match status" value="1"/>
</dbReference>